<dbReference type="Proteomes" id="UP000772151">
    <property type="component" value="Unassembled WGS sequence"/>
</dbReference>
<dbReference type="SUPFAM" id="SSF52540">
    <property type="entry name" value="P-loop containing nucleoside triphosphate hydrolases"/>
    <property type="match status" value="1"/>
</dbReference>
<dbReference type="PANTHER" id="PTHR33295">
    <property type="entry name" value="ATPASE"/>
    <property type="match status" value="1"/>
</dbReference>
<name>A0A927ZUW3_SELRU</name>
<keyword evidence="3" id="KW-0547">Nucleotide-binding</keyword>
<dbReference type="InterPro" id="IPR041682">
    <property type="entry name" value="AAA_14"/>
</dbReference>
<proteinExistence type="predicted"/>
<dbReference type="PANTHER" id="PTHR33295:SF7">
    <property type="entry name" value="ATPASE"/>
    <property type="match status" value="1"/>
</dbReference>
<evidence type="ECO:0000313" key="3">
    <source>
        <dbReference type="EMBL" id="MBE6084960.1"/>
    </source>
</evidence>
<comment type="caution">
    <text evidence="3">The sequence shown here is derived from an EMBL/GenBank/DDBJ whole genome shotgun (WGS) entry which is preliminary data.</text>
</comment>
<evidence type="ECO:0000313" key="4">
    <source>
        <dbReference type="Proteomes" id="UP000772151"/>
    </source>
</evidence>
<feature type="domain" description="DUF4143" evidence="2">
    <location>
        <begin position="232"/>
        <end position="394"/>
    </location>
</feature>
<dbReference type="Pfam" id="PF13635">
    <property type="entry name" value="DUF4143"/>
    <property type="match status" value="1"/>
</dbReference>
<dbReference type="InterPro" id="IPR025420">
    <property type="entry name" value="DUF4143"/>
</dbReference>
<evidence type="ECO:0000259" key="1">
    <source>
        <dbReference type="Pfam" id="PF13173"/>
    </source>
</evidence>
<dbReference type="GO" id="GO:0005524">
    <property type="term" value="F:ATP binding"/>
    <property type="evidence" value="ECO:0007669"/>
    <property type="project" value="UniProtKB-KW"/>
</dbReference>
<dbReference type="EMBL" id="SVCA01000004">
    <property type="protein sequence ID" value="MBE6084960.1"/>
    <property type="molecule type" value="Genomic_DNA"/>
</dbReference>
<keyword evidence="3" id="KW-0067">ATP-binding</keyword>
<dbReference type="InterPro" id="IPR027417">
    <property type="entry name" value="P-loop_NTPase"/>
</dbReference>
<gene>
    <name evidence="3" type="ORF">E7203_05740</name>
</gene>
<feature type="domain" description="AAA" evidence="1">
    <location>
        <begin position="26"/>
        <end position="160"/>
    </location>
</feature>
<evidence type="ECO:0000259" key="2">
    <source>
        <dbReference type="Pfam" id="PF13635"/>
    </source>
</evidence>
<organism evidence="3 4">
    <name type="scientific">Selenomonas ruminantium</name>
    <dbReference type="NCBI Taxonomy" id="971"/>
    <lineage>
        <taxon>Bacteria</taxon>
        <taxon>Bacillati</taxon>
        <taxon>Bacillota</taxon>
        <taxon>Negativicutes</taxon>
        <taxon>Selenomonadales</taxon>
        <taxon>Selenomonadaceae</taxon>
        <taxon>Selenomonas</taxon>
    </lineage>
</organism>
<sequence>MENFVMNRLRRKIDAILVEWSANKERMPLIIKGARQIGKTEAISHFADKHYQNVIAINFVLQKEYRSIFDDGYEVDAILRNISFLNPALKMEPGNTLIFFDELQACPDCATSLKAFKLDGRYDVICSGSLMGISYQEIESNSVGYKEDITMYPLDFEEYLWGKGYSDEQVEILYQHMRKLKPLPSTAMSVLREAFREYLILGGMPAVVWSFIQKGNYSGTLALQKQLLLDYEEDITKYAQGLEQTKILNVYRKIPVFLGKDNKKFQISKVAHGARSREYVGVSDWLKNAGIVNICYCLEHPELPLKGNYDPDNYRMYYGDTGLLIAALDDEAQADLRQNKNFGVYKGALFENIVAQMLVAQGYGLYFFRNRTATLEMDFFIRDAESLIPVEVKAKNGAAKSLNALIDNTAYPDIRRGIKLGDTNIGCNDKFITFPYALTFLLKRWIMERIQRANS</sequence>
<protein>
    <submittedName>
        <fullName evidence="3">ATP-binding protein</fullName>
    </submittedName>
</protein>
<reference evidence="3" key="1">
    <citation type="submission" date="2019-04" db="EMBL/GenBank/DDBJ databases">
        <title>Evolution of Biomass-Degrading Anaerobic Consortia Revealed by Metagenomics.</title>
        <authorList>
            <person name="Peng X."/>
        </authorList>
    </citation>
    <scope>NUCLEOTIDE SEQUENCE</scope>
    <source>
        <strain evidence="3">SIG242</strain>
    </source>
</reference>
<accession>A0A927ZUW3</accession>
<dbReference type="Pfam" id="PF13173">
    <property type="entry name" value="AAA_14"/>
    <property type="match status" value="1"/>
</dbReference>
<dbReference type="AlphaFoldDB" id="A0A927ZUW3"/>